<dbReference type="OMA" id="FCSICAK"/>
<reference evidence="4" key="1">
    <citation type="journal article" date="2014" name="Science">
        <title>The coffee genome provides insight into the convergent evolution of caffeine biosynthesis.</title>
        <authorList>
            <person name="Denoeud F."/>
            <person name="Carretero-Paulet L."/>
            <person name="Dereeper A."/>
            <person name="Droc G."/>
            <person name="Guyot R."/>
            <person name="Pietrella M."/>
            <person name="Zheng C."/>
            <person name="Alberti A."/>
            <person name="Anthony F."/>
            <person name="Aprea G."/>
            <person name="Aury J.M."/>
            <person name="Bento P."/>
            <person name="Bernard M."/>
            <person name="Bocs S."/>
            <person name="Campa C."/>
            <person name="Cenci A."/>
            <person name="Combes M.C."/>
            <person name="Crouzillat D."/>
            <person name="Da Silva C."/>
            <person name="Daddiego L."/>
            <person name="De Bellis F."/>
            <person name="Dussert S."/>
            <person name="Garsmeur O."/>
            <person name="Gayraud T."/>
            <person name="Guignon V."/>
            <person name="Jahn K."/>
            <person name="Jamilloux V."/>
            <person name="Joet T."/>
            <person name="Labadie K."/>
            <person name="Lan T."/>
            <person name="Leclercq J."/>
            <person name="Lepelley M."/>
            <person name="Leroy T."/>
            <person name="Li L.T."/>
            <person name="Librado P."/>
            <person name="Lopez L."/>
            <person name="Munoz A."/>
            <person name="Noel B."/>
            <person name="Pallavicini A."/>
            <person name="Perrotta G."/>
            <person name="Poncet V."/>
            <person name="Pot D."/>
            <person name="Priyono X."/>
            <person name="Rigoreau M."/>
            <person name="Rouard M."/>
            <person name="Rozas J."/>
            <person name="Tranchant-Dubreuil C."/>
            <person name="VanBuren R."/>
            <person name="Zhang Q."/>
            <person name="Andrade A.C."/>
            <person name="Argout X."/>
            <person name="Bertrand B."/>
            <person name="de Kochko A."/>
            <person name="Graziosi G."/>
            <person name="Henry R.J."/>
            <person name="Jayarama X."/>
            <person name="Ming R."/>
            <person name="Nagai C."/>
            <person name="Rounsley S."/>
            <person name="Sankoff D."/>
            <person name="Giuliano G."/>
            <person name="Albert V.A."/>
            <person name="Wincker P."/>
            <person name="Lashermes P."/>
        </authorList>
    </citation>
    <scope>NUCLEOTIDE SEQUENCE [LARGE SCALE GENOMIC DNA]</scope>
    <source>
        <strain evidence="4">cv. DH200-94</strain>
    </source>
</reference>
<feature type="domain" description="DC1" evidence="2">
    <location>
        <begin position="9"/>
        <end position="65"/>
    </location>
</feature>
<dbReference type="InterPro" id="IPR046349">
    <property type="entry name" value="C1-like_sf"/>
</dbReference>
<dbReference type="EMBL" id="HG739177">
    <property type="protein sequence ID" value="CDP14974.1"/>
    <property type="molecule type" value="Genomic_DNA"/>
</dbReference>
<dbReference type="STRING" id="49390.A0A068V386"/>
<dbReference type="InterPro" id="IPR004146">
    <property type="entry name" value="DC1"/>
</dbReference>
<protein>
    <recommendedName>
        <fullName evidence="2">DC1 domain-containing protein</fullName>
    </recommendedName>
</protein>
<dbReference type="OrthoDB" id="1884766at2759"/>
<keyword evidence="1" id="KW-0677">Repeat</keyword>
<evidence type="ECO:0000313" key="4">
    <source>
        <dbReference type="Proteomes" id="UP000295252"/>
    </source>
</evidence>
<feature type="domain" description="DC1" evidence="2">
    <location>
        <begin position="75"/>
        <end position="123"/>
    </location>
</feature>
<accession>A0A068V386</accession>
<dbReference type="PANTHER" id="PTHR46288">
    <property type="entry name" value="PHORBOL-ESTER/DAG-TYPE DOMAIN-CONTAINING PROTEIN"/>
    <property type="match status" value="1"/>
</dbReference>
<dbReference type="AlphaFoldDB" id="A0A068V386"/>
<sequence>MEEEGIQHFSHDEHPLIMIEVQKNNDNGDGDDKKVEICYGCKKQILEPTAYCCFSCNFFLHKPCAEIPFQITHPMHPKHPLVLHREPPYSSGSCTCHACGQKGWKFFTYNCSFCKFDLDISCASQDRQHKSDTSPHLTLSLIHCFSSPSFPLSHRANEPILLSDPHYACAEGDYFLHKTCYQFPDELQTPKHPEHSLTPMTVLAVAGYFRCHACLKEGNCLYYECKCCKFYICIKCVSASLTSAVLHNSHKHLLTQVENTNRITCNACGFDRGSFGFGCEDCHFYLDCECALMLPTTKQKWDEHVLVLTYPPFVEHPDEFCCAICDLQMNPNEWMYHCHECDQLFHPWCIPQIHQNTKFGVPCM</sequence>
<name>A0A068V386_COFCA</name>
<dbReference type="FunCoup" id="A0A068V386">
    <property type="interactions" value="65"/>
</dbReference>
<gene>
    <name evidence="3" type="ORF">GSCOC_T00042493001</name>
</gene>
<evidence type="ECO:0000259" key="2">
    <source>
        <dbReference type="Pfam" id="PF03107"/>
    </source>
</evidence>
<feature type="domain" description="DC1" evidence="2">
    <location>
        <begin position="248"/>
        <end position="291"/>
    </location>
</feature>
<dbReference type="SUPFAM" id="SSF57889">
    <property type="entry name" value="Cysteine-rich domain"/>
    <property type="match status" value="3"/>
</dbReference>
<dbReference type="PANTHER" id="PTHR46288:SF27">
    <property type="entry name" value="CYSTEINE_HISTIDINE-RICH C1 DOMAIN FAMILY PROTEIN"/>
    <property type="match status" value="1"/>
</dbReference>
<evidence type="ECO:0000313" key="3">
    <source>
        <dbReference type="EMBL" id="CDP14974.1"/>
    </source>
</evidence>
<dbReference type="Pfam" id="PF03107">
    <property type="entry name" value="C1_2"/>
    <property type="match status" value="4"/>
</dbReference>
<keyword evidence="4" id="KW-1185">Reference proteome</keyword>
<evidence type="ECO:0000256" key="1">
    <source>
        <dbReference type="ARBA" id="ARBA00022737"/>
    </source>
</evidence>
<proteinExistence type="predicted"/>
<feature type="domain" description="DC1" evidence="2">
    <location>
        <begin position="303"/>
        <end position="350"/>
    </location>
</feature>
<dbReference type="Gramene" id="CDP14974">
    <property type="protein sequence ID" value="CDP14974"/>
    <property type="gene ID" value="GSCOC_T00042493001"/>
</dbReference>
<organism evidence="3 4">
    <name type="scientific">Coffea canephora</name>
    <name type="common">Robusta coffee</name>
    <dbReference type="NCBI Taxonomy" id="49390"/>
    <lineage>
        <taxon>Eukaryota</taxon>
        <taxon>Viridiplantae</taxon>
        <taxon>Streptophyta</taxon>
        <taxon>Embryophyta</taxon>
        <taxon>Tracheophyta</taxon>
        <taxon>Spermatophyta</taxon>
        <taxon>Magnoliopsida</taxon>
        <taxon>eudicotyledons</taxon>
        <taxon>Gunneridae</taxon>
        <taxon>Pentapetalae</taxon>
        <taxon>asterids</taxon>
        <taxon>lamiids</taxon>
        <taxon>Gentianales</taxon>
        <taxon>Rubiaceae</taxon>
        <taxon>Ixoroideae</taxon>
        <taxon>Gardenieae complex</taxon>
        <taxon>Bertiereae - Coffeeae clade</taxon>
        <taxon>Coffeeae</taxon>
        <taxon>Coffea</taxon>
    </lineage>
</organism>
<dbReference type="InParanoid" id="A0A068V386"/>
<dbReference type="Proteomes" id="UP000295252">
    <property type="component" value="Chromosome X"/>
</dbReference>
<dbReference type="PhylomeDB" id="A0A068V386"/>